<comment type="similarity">
    <text evidence="2">Belongs to the CSC1 (TC 1.A.17) family.</text>
</comment>
<dbReference type="InterPro" id="IPR032880">
    <property type="entry name" value="CSC1/OSCA1-like_N"/>
</dbReference>
<dbReference type="GO" id="GO:0005886">
    <property type="term" value="C:plasma membrane"/>
    <property type="evidence" value="ECO:0007669"/>
    <property type="project" value="TreeGrafter"/>
</dbReference>
<dbReference type="Pfam" id="PF14703">
    <property type="entry name" value="PHM7_cyt"/>
    <property type="match status" value="1"/>
</dbReference>
<protein>
    <submittedName>
        <fullName evidence="11">Late exocytosis, associated with Golgi transport-domain-containing protein</fullName>
    </submittedName>
</protein>
<evidence type="ECO:0000256" key="4">
    <source>
        <dbReference type="ARBA" id="ARBA00022692"/>
    </source>
</evidence>
<dbReference type="InterPro" id="IPR045122">
    <property type="entry name" value="Csc1-like"/>
</dbReference>
<dbReference type="AlphaFoldDB" id="A0A8H8A1G7"/>
<feature type="transmembrane region" description="Helical" evidence="7">
    <location>
        <begin position="105"/>
        <end position="128"/>
    </location>
</feature>
<evidence type="ECO:0000259" key="9">
    <source>
        <dbReference type="Pfam" id="PF13967"/>
    </source>
</evidence>
<evidence type="ECO:0000256" key="2">
    <source>
        <dbReference type="ARBA" id="ARBA00007779"/>
    </source>
</evidence>
<dbReference type="EMBL" id="JAEFCI010000676">
    <property type="protein sequence ID" value="KAG5463393.1"/>
    <property type="molecule type" value="Genomic_DNA"/>
</dbReference>
<evidence type="ECO:0000256" key="1">
    <source>
        <dbReference type="ARBA" id="ARBA00004141"/>
    </source>
</evidence>
<dbReference type="InterPro" id="IPR003864">
    <property type="entry name" value="CSC1/OSCA1-like_7TM"/>
</dbReference>
<feature type="transmembrane region" description="Helical" evidence="7">
    <location>
        <begin position="30"/>
        <end position="51"/>
    </location>
</feature>
<evidence type="ECO:0000256" key="5">
    <source>
        <dbReference type="ARBA" id="ARBA00022989"/>
    </source>
</evidence>
<feature type="domain" description="CSC1/OSCA1-like N-terminal transmembrane" evidence="9">
    <location>
        <begin position="25"/>
        <end position="190"/>
    </location>
</feature>
<evidence type="ECO:0000256" key="3">
    <source>
        <dbReference type="ARBA" id="ARBA00022448"/>
    </source>
</evidence>
<keyword evidence="3" id="KW-0813">Transport</keyword>
<feature type="domain" description="CSC1/OSCA1-like cytosolic" evidence="10">
    <location>
        <begin position="212"/>
        <end position="410"/>
    </location>
</feature>
<sequence length="496" mass="54741">MRADAGDVWLQESATAAAARSQAAAVLTQLGLASGVLFAAVLGFGFLRTRWPSIYVPRRKKPYDLLDKLPTGVFSWLKLVLSVQEEDLTVMIGFDLATFLIALKLFVHLSLFMLVIGAAVLVPVNYYAGLGQDTPSQGDGDTDETARARDDVFQSSKFSIDHVPRGSPFLSVHAACVWIFSAAALASLYRGYRMFISARQRFMLNLEKGPQKRTIMVLGIPRAYRDEEKLRQWFERLDIGLVRSVEVVRDARLIERALKHRYHALCRLEDAVCTIAARARGCSTAPRLLRRVGASGYSAVSNTGDLTEDEARETLRQLPSSCRPKVHTGFGGICGPSVDSFDYYKQKFVEADAEVRWLRKNLNARPFGTAFVEFVAQGSANIAAQLILHTDPYTFVTLMAPDPRDVCWPNAPLPPIVKTVRTVAINACYSFLTVFWAVPTAAITTFLSLSAIERVAPPIAEWMSEAPLVRLFVEGTLPTVVVASLNAVVPHILKCT</sequence>
<comment type="subcellular location">
    <subcellularLocation>
        <location evidence="1">Membrane</location>
        <topology evidence="1">Multi-pass membrane protein</topology>
    </subcellularLocation>
</comment>
<dbReference type="Pfam" id="PF13967">
    <property type="entry name" value="RSN1_TM"/>
    <property type="match status" value="1"/>
</dbReference>
<organism evidence="11 12">
    <name type="scientific">Olpidium bornovanus</name>
    <dbReference type="NCBI Taxonomy" id="278681"/>
    <lineage>
        <taxon>Eukaryota</taxon>
        <taxon>Fungi</taxon>
        <taxon>Fungi incertae sedis</taxon>
        <taxon>Olpidiomycota</taxon>
        <taxon>Olpidiomycotina</taxon>
        <taxon>Olpidiomycetes</taxon>
        <taxon>Olpidiales</taxon>
        <taxon>Olpidiaceae</taxon>
        <taxon>Olpidium</taxon>
    </lineage>
</organism>
<keyword evidence="5 7" id="KW-1133">Transmembrane helix</keyword>
<keyword evidence="12" id="KW-1185">Reference proteome</keyword>
<evidence type="ECO:0000256" key="7">
    <source>
        <dbReference type="SAM" id="Phobius"/>
    </source>
</evidence>
<proteinExistence type="inferred from homology"/>
<dbReference type="OrthoDB" id="1689567at2759"/>
<name>A0A8H8A1G7_9FUNG</name>
<evidence type="ECO:0000259" key="8">
    <source>
        <dbReference type="Pfam" id="PF02714"/>
    </source>
</evidence>
<accession>A0A8H8A1G7</accession>
<evidence type="ECO:0000256" key="6">
    <source>
        <dbReference type="ARBA" id="ARBA00023136"/>
    </source>
</evidence>
<keyword evidence="4 7" id="KW-0812">Transmembrane</keyword>
<evidence type="ECO:0000313" key="12">
    <source>
        <dbReference type="Proteomes" id="UP000673691"/>
    </source>
</evidence>
<feature type="domain" description="CSC1/OSCA1-like 7TM region" evidence="8">
    <location>
        <begin position="421"/>
        <end position="494"/>
    </location>
</feature>
<reference evidence="11 12" key="1">
    <citation type="journal article" name="Sci. Rep.">
        <title>Genome-scale phylogenetic analyses confirm Olpidium as the closest living zoosporic fungus to the non-flagellated, terrestrial fungi.</title>
        <authorList>
            <person name="Chang Y."/>
            <person name="Rochon D."/>
            <person name="Sekimoto S."/>
            <person name="Wang Y."/>
            <person name="Chovatia M."/>
            <person name="Sandor L."/>
            <person name="Salamov A."/>
            <person name="Grigoriev I.V."/>
            <person name="Stajich J.E."/>
            <person name="Spatafora J.W."/>
        </authorList>
    </citation>
    <scope>NUCLEOTIDE SEQUENCE [LARGE SCALE GENOMIC DNA]</scope>
    <source>
        <strain evidence="11">S191</strain>
    </source>
</reference>
<gene>
    <name evidence="11" type="ORF">BJ554DRAFT_7976</name>
</gene>
<dbReference type="Proteomes" id="UP000673691">
    <property type="component" value="Unassembled WGS sequence"/>
</dbReference>
<feature type="transmembrane region" description="Helical" evidence="7">
    <location>
        <begin position="428"/>
        <end position="452"/>
    </location>
</feature>
<feature type="transmembrane region" description="Helical" evidence="7">
    <location>
        <begin position="169"/>
        <end position="189"/>
    </location>
</feature>
<evidence type="ECO:0000259" key="10">
    <source>
        <dbReference type="Pfam" id="PF14703"/>
    </source>
</evidence>
<dbReference type="InterPro" id="IPR027815">
    <property type="entry name" value="CSC1/OSCA1-like_cyt"/>
</dbReference>
<dbReference type="PANTHER" id="PTHR13018:SF5">
    <property type="entry name" value="RE44586P"/>
    <property type="match status" value="1"/>
</dbReference>
<evidence type="ECO:0000313" key="11">
    <source>
        <dbReference type="EMBL" id="KAG5463393.1"/>
    </source>
</evidence>
<dbReference type="GO" id="GO:0005227">
    <property type="term" value="F:calcium-activated cation channel activity"/>
    <property type="evidence" value="ECO:0007669"/>
    <property type="project" value="InterPro"/>
</dbReference>
<comment type="caution">
    <text evidence="11">The sequence shown here is derived from an EMBL/GenBank/DDBJ whole genome shotgun (WGS) entry which is preliminary data.</text>
</comment>
<dbReference type="Pfam" id="PF02714">
    <property type="entry name" value="RSN1_7TM"/>
    <property type="match status" value="1"/>
</dbReference>
<keyword evidence="6 7" id="KW-0472">Membrane</keyword>
<feature type="transmembrane region" description="Helical" evidence="7">
    <location>
        <begin position="472"/>
        <end position="493"/>
    </location>
</feature>
<dbReference type="PANTHER" id="PTHR13018">
    <property type="entry name" value="PROBABLE MEMBRANE PROTEIN DUF221-RELATED"/>
    <property type="match status" value="1"/>
</dbReference>